<dbReference type="GO" id="GO:0005975">
    <property type="term" value="P:carbohydrate metabolic process"/>
    <property type="evidence" value="ECO:0007669"/>
    <property type="project" value="InterPro"/>
</dbReference>
<organism evidence="2 3">
    <name type="scientific">Anaerocolumna jejuensis DSM 15929</name>
    <dbReference type="NCBI Taxonomy" id="1121322"/>
    <lineage>
        <taxon>Bacteria</taxon>
        <taxon>Bacillati</taxon>
        <taxon>Bacillota</taxon>
        <taxon>Clostridia</taxon>
        <taxon>Lachnospirales</taxon>
        <taxon>Lachnospiraceae</taxon>
        <taxon>Anaerocolumna</taxon>
    </lineage>
</organism>
<dbReference type="Proteomes" id="UP000184386">
    <property type="component" value="Unassembled WGS sequence"/>
</dbReference>
<dbReference type="InterPro" id="IPR036249">
    <property type="entry name" value="Thioredoxin-like_sf"/>
</dbReference>
<dbReference type="EMBL" id="FRAC01000021">
    <property type="protein sequence ID" value="SHK99335.1"/>
    <property type="molecule type" value="Genomic_DNA"/>
</dbReference>
<dbReference type="PANTHER" id="PTHR42899:SF1">
    <property type="entry name" value="SPERMATOGENESIS-ASSOCIATED PROTEIN 20"/>
    <property type="match status" value="1"/>
</dbReference>
<gene>
    <name evidence="2" type="ORF">SAMN02745136_03831</name>
</gene>
<evidence type="ECO:0000313" key="3">
    <source>
        <dbReference type="Proteomes" id="UP000184386"/>
    </source>
</evidence>
<dbReference type="PANTHER" id="PTHR42899">
    <property type="entry name" value="SPERMATOGENESIS-ASSOCIATED PROTEIN 20"/>
    <property type="match status" value="1"/>
</dbReference>
<dbReference type="AlphaFoldDB" id="A0A1M6X0G5"/>
<dbReference type="Gene3D" id="1.50.10.10">
    <property type="match status" value="1"/>
</dbReference>
<dbReference type="RefSeq" id="WP_073278454.1">
    <property type="nucleotide sequence ID" value="NZ_FRAC01000021.1"/>
</dbReference>
<dbReference type="Gene3D" id="3.40.30.10">
    <property type="entry name" value="Glutaredoxin"/>
    <property type="match status" value="1"/>
</dbReference>
<dbReference type="SUPFAM" id="SSF48208">
    <property type="entry name" value="Six-hairpin glycosidases"/>
    <property type="match status" value="1"/>
</dbReference>
<evidence type="ECO:0000259" key="1">
    <source>
        <dbReference type="Pfam" id="PF03190"/>
    </source>
</evidence>
<dbReference type="InterPro" id="IPR004879">
    <property type="entry name" value="Ssp411-like_TRX"/>
</dbReference>
<dbReference type="Pfam" id="PF03190">
    <property type="entry name" value="Thioredox_DsbH"/>
    <property type="match status" value="1"/>
</dbReference>
<dbReference type="SUPFAM" id="SSF52833">
    <property type="entry name" value="Thioredoxin-like"/>
    <property type="match status" value="1"/>
</dbReference>
<dbReference type="OrthoDB" id="9762614at2"/>
<feature type="domain" description="Spermatogenesis-associated protein 20-like TRX" evidence="1">
    <location>
        <begin position="1"/>
        <end position="108"/>
    </location>
</feature>
<reference evidence="2 3" key="1">
    <citation type="submission" date="2016-11" db="EMBL/GenBank/DDBJ databases">
        <authorList>
            <person name="Jaros S."/>
            <person name="Januszkiewicz K."/>
            <person name="Wedrychowicz H."/>
        </authorList>
    </citation>
    <scope>NUCLEOTIDE SEQUENCE [LARGE SCALE GENOMIC DNA]</scope>
    <source>
        <strain evidence="2 3">DSM 15929</strain>
    </source>
</reference>
<evidence type="ECO:0000313" key="2">
    <source>
        <dbReference type="EMBL" id="SHK99335.1"/>
    </source>
</evidence>
<dbReference type="InterPro" id="IPR024705">
    <property type="entry name" value="Ssp411"/>
</dbReference>
<keyword evidence="3" id="KW-1185">Reference proteome</keyword>
<sequence>MAHESFEDKEIAEYLNANFISIKVDREERPDIDSIYMSACISFTGEGGWPLSIFMSPDQKPFYAGTYFPKNSNYQMTGFLDLIRAVKKAWEDSREELIQTGEDIIKALAEEKRNNKVSLKELTERGMDYLKKYFDKVNGGFGRAPKFPTPHNLMFLLEYYTYYKDREALQMAEYTLTALYRGGIFDHIGYGFSRYSTDPVYLVPHFEKMLYDNAMLVTAYLECGQITGKAPYLEVAERIIEYVDRELTAGEGGFFCAQDADSQGEEGKYYVFTPEEVLEVLGEKEGNYFNGYFDISEKGNFEGKSIPNRIKAVELGNFLETGNERIDRLCGKMREYRLHRAKLHKDDKMLTSWNSLMIMAYAKAFRIVGKDKYLQRAVRGAKFIESRLMEKDRLKVHYREGVSKGEGHLEDYAFYAMALLALYDSSFETVYLSRALKVTQTMLEFFFDKEEGGFYLYAKDGESLIYRPKEAEDNALPSGNSAAAYVLKRLSALTGDAKLMEASALQLQYLSEVIRYPMSHCFTLKVMLSDINSAKELVCVTAGKEDRGLEKLLKEHFLPNLTVILKNTENQEELSKLIPFTKDYPIEERTAYYLCENKMCLKPVYRIEELEQLLEI</sequence>
<dbReference type="PIRSF" id="PIRSF006402">
    <property type="entry name" value="UCP006402_thioredoxin"/>
    <property type="match status" value="1"/>
</dbReference>
<proteinExistence type="predicted"/>
<dbReference type="InterPro" id="IPR008928">
    <property type="entry name" value="6-hairpin_glycosidase_sf"/>
</dbReference>
<accession>A0A1M6X0G5</accession>
<protein>
    <recommendedName>
        <fullName evidence="1">Spermatogenesis-associated protein 20-like TRX domain-containing protein</fullName>
    </recommendedName>
</protein>
<dbReference type="InterPro" id="IPR012341">
    <property type="entry name" value="6hp_glycosidase-like_sf"/>
</dbReference>
<dbReference type="STRING" id="1121322.SAMN02745136_03831"/>
<name>A0A1M6X0G5_9FIRM</name>